<evidence type="ECO:0000259" key="2">
    <source>
        <dbReference type="PROSITE" id="PS50076"/>
    </source>
</evidence>
<dbReference type="CDD" id="cd06257">
    <property type="entry name" value="DnaJ"/>
    <property type="match status" value="1"/>
</dbReference>
<dbReference type="PRINTS" id="PR00625">
    <property type="entry name" value="JDOMAIN"/>
</dbReference>
<feature type="signal peptide" evidence="1">
    <location>
        <begin position="1"/>
        <end position="33"/>
    </location>
</feature>
<feature type="chain" id="PRO_5005190211" description="J domain-containing protein" evidence="1">
    <location>
        <begin position="34"/>
        <end position="238"/>
    </location>
</feature>
<dbReference type="InterPro" id="IPR001623">
    <property type="entry name" value="DnaJ_domain"/>
</dbReference>
<dbReference type="SUPFAM" id="SSF46565">
    <property type="entry name" value="Chaperone J-domain"/>
    <property type="match status" value="1"/>
</dbReference>
<dbReference type="VEuPathDB" id="CryptoDB:Vbra_10128"/>
<dbReference type="PANTHER" id="PTHR44825">
    <property type="match status" value="1"/>
</dbReference>
<dbReference type="InterPro" id="IPR018253">
    <property type="entry name" value="DnaJ_domain_CS"/>
</dbReference>
<dbReference type="EMBL" id="CDMY01000718">
    <property type="protein sequence ID" value="CEM31364.1"/>
    <property type="molecule type" value="Genomic_DNA"/>
</dbReference>
<evidence type="ECO:0000313" key="4">
    <source>
        <dbReference type="Proteomes" id="UP000041254"/>
    </source>
</evidence>
<keyword evidence="1" id="KW-0732">Signal</keyword>
<dbReference type="Gene3D" id="1.10.287.110">
    <property type="entry name" value="DnaJ domain"/>
    <property type="match status" value="1"/>
</dbReference>
<dbReference type="PROSITE" id="PS00636">
    <property type="entry name" value="DNAJ_1"/>
    <property type="match status" value="1"/>
</dbReference>
<dbReference type="InterPro" id="IPR052763">
    <property type="entry name" value="DnaJ_C4"/>
</dbReference>
<dbReference type="Proteomes" id="UP000041254">
    <property type="component" value="Unassembled WGS sequence"/>
</dbReference>
<dbReference type="PROSITE" id="PS50076">
    <property type="entry name" value="DNAJ_2"/>
    <property type="match status" value="1"/>
</dbReference>
<dbReference type="InterPro" id="IPR036869">
    <property type="entry name" value="J_dom_sf"/>
</dbReference>
<dbReference type="PANTHER" id="PTHR44825:SF1">
    <property type="entry name" value="DNAJ HOMOLOG SUBFAMILY C MEMBER 4"/>
    <property type="match status" value="1"/>
</dbReference>
<protein>
    <recommendedName>
        <fullName evidence="2">J domain-containing protein</fullName>
    </recommendedName>
</protein>
<name>A0A0G4GME2_VITBC</name>
<dbReference type="AlphaFoldDB" id="A0A0G4GME2"/>
<dbReference type="InParanoid" id="A0A0G4GME2"/>
<sequence length="238" mass="26963">MTCDTTPFLSKCPSSLRSLFSVLSLLLVAPALGQGGCRNACSCYRILGVPRDATDAELKQGYFEKSKQVHPDKNPGDPRAHEKFIDLRTAYELLKDSKKRQAYDRDCKDDRGETRLIKRIRLLYRFLHGKAGELAPRGVAAFKSLIFFVGTTRLPRPVTEGVVQLGKFFVQRVLLEFFVERVILEVIIEMLIFDLFIEILILDFVVGIVFVQLIPEVVLPGCIKLLGFIGRVFMSFFV</sequence>
<organism evidence="3 4">
    <name type="scientific">Vitrella brassicaformis (strain CCMP3155)</name>
    <dbReference type="NCBI Taxonomy" id="1169540"/>
    <lineage>
        <taxon>Eukaryota</taxon>
        <taxon>Sar</taxon>
        <taxon>Alveolata</taxon>
        <taxon>Colpodellida</taxon>
        <taxon>Vitrellaceae</taxon>
        <taxon>Vitrella</taxon>
    </lineage>
</organism>
<dbReference type="OrthoDB" id="445556at2759"/>
<dbReference type="Pfam" id="PF00226">
    <property type="entry name" value="DnaJ"/>
    <property type="match status" value="1"/>
</dbReference>
<dbReference type="STRING" id="1169540.A0A0G4GME2"/>
<accession>A0A0G4GME2</accession>
<evidence type="ECO:0000313" key="3">
    <source>
        <dbReference type="EMBL" id="CEM31364.1"/>
    </source>
</evidence>
<gene>
    <name evidence="3" type="ORF">Vbra_10128</name>
</gene>
<reference evidence="3 4" key="1">
    <citation type="submission" date="2014-11" db="EMBL/GenBank/DDBJ databases">
        <authorList>
            <person name="Zhu J."/>
            <person name="Qi W."/>
            <person name="Song R."/>
        </authorList>
    </citation>
    <scope>NUCLEOTIDE SEQUENCE [LARGE SCALE GENOMIC DNA]</scope>
</reference>
<dbReference type="SMART" id="SM00271">
    <property type="entry name" value="DnaJ"/>
    <property type="match status" value="1"/>
</dbReference>
<evidence type="ECO:0000256" key="1">
    <source>
        <dbReference type="SAM" id="SignalP"/>
    </source>
</evidence>
<feature type="domain" description="J" evidence="2">
    <location>
        <begin position="42"/>
        <end position="107"/>
    </location>
</feature>
<keyword evidence="4" id="KW-1185">Reference proteome</keyword>
<proteinExistence type="predicted"/>